<dbReference type="SUPFAM" id="SSF47473">
    <property type="entry name" value="EF-hand"/>
    <property type="match status" value="1"/>
</dbReference>
<evidence type="ECO:0000259" key="1">
    <source>
        <dbReference type="PROSITE" id="PS50222"/>
    </source>
</evidence>
<accession>A0ABN9VA17</accession>
<sequence length="116" mass="13318">MQETFKIASTDEATMMRMTDRITRQRNHKVEALFTMADLDGIGQINRSEFWKVLENKNVKTWLASMDFVASDADFVFHLSGGDDLIDLHELVRGINDLRGAARSIDMRRLMQVLQA</sequence>
<keyword evidence="3" id="KW-1185">Reference proteome</keyword>
<proteinExistence type="predicted"/>
<gene>
    <name evidence="2" type="ORF">PCOR1329_LOCUS56020</name>
</gene>
<evidence type="ECO:0000313" key="2">
    <source>
        <dbReference type="EMBL" id="CAK0869764.1"/>
    </source>
</evidence>
<organism evidence="2 3">
    <name type="scientific">Prorocentrum cordatum</name>
    <dbReference type="NCBI Taxonomy" id="2364126"/>
    <lineage>
        <taxon>Eukaryota</taxon>
        <taxon>Sar</taxon>
        <taxon>Alveolata</taxon>
        <taxon>Dinophyceae</taxon>
        <taxon>Prorocentrales</taxon>
        <taxon>Prorocentraceae</taxon>
        <taxon>Prorocentrum</taxon>
    </lineage>
</organism>
<dbReference type="PROSITE" id="PS50222">
    <property type="entry name" value="EF_HAND_2"/>
    <property type="match status" value="1"/>
</dbReference>
<dbReference type="InterPro" id="IPR011992">
    <property type="entry name" value="EF-hand-dom_pair"/>
</dbReference>
<comment type="caution">
    <text evidence="2">The sequence shown here is derived from an EMBL/GenBank/DDBJ whole genome shotgun (WGS) entry which is preliminary data.</text>
</comment>
<evidence type="ECO:0000313" key="3">
    <source>
        <dbReference type="Proteomes" id="UP001189429"/>
    </source>
</evidence>
<dbReference type="Proteomes" id="UP001189429">
    <property type="component" value="Unassembled WGS sequence"/>
</dbReference>
<name>A0ABN9VA17_9DINO</name>
<dbReference type="EMBL" id="CAUYUJ010016882">
    <property type="protein sequence ID" value="CAK0869764.1"/>
    <property type="molecule type" value="Genomic_DNA"/>
</dbReference>
<dbReference type="InterPro" id="IPR002048">
    <property type="entry name" value="EF_hand_dom"/>
</dbReference>
<protein>
    <recommendedName>
        <fullName evidence="1">EF-hand domain-containing protein</fullName>
    </recommendedName>
</protein>
<reference evidence="2" key="1">
    <citation type="submission" date="2023-10" db="EMBL/GenBank/DDBJ databases">
        <authorList>
            <person name="Chen Y."/>
            <person name="Shah S."/>
            <person name="Dougan E. K."/>
            <person name="Thang M."/>
            <person name="Chan C."/>
        </authorList>
    </citation>
    <scope>NUCLEOTIDE SEQUENCE [LARGE SCALE GENOMIC DNA]</scope>
</reference>
<feature type="domain" description="EF-hand" evidence="1">
    <location>
        <begin position="25"/>
        <end position="60"/>
    </location>
</feature>
<dbReference type="Gene3D" id="1.10.238.10">
    <property type="entry name" value="EF-hand"/>
    <property type="match status" value="1"/>
</dbReference>